<dbReference type="Proteomes" id="UP000634136">
    <property type="component" value="Unassembled WGS sequence"/>
</dbReference>
<keyword evidence="1" id="KW-0548">Nucleotidyltransferase</keyword>
<reference evidence="1" key="1">
    <citation type="submission" date="2020-09" db="EMBL/GenBank/DDBJ databases">
        <title>Genome-Enabled Discovery of Anthraquinone Biosynthesis in Senna tora.</title>
        <authorList>
            <person name="Kang S.-H."/>
            <person name="Pandey R.P."/>
            <person name="Lee C.-M."/>
            <person name="Sim J.-S."/>
            <person name="Jeong J.-T."/>
            <person name="Choi B.-S."/>
            <person name="Jung M."/>
            <person name="Ginzburg D."/>
            <person name="Zhao K."/>
            <person name="Won S.Y."/>
            <person name="Oh T.-J."/>
            <person name="Yu Y."/>
            <person name="Kim N.-H."/>
            <person name="Lee O.R."/>
            <person name="Lee T.-H."/>
            <person name="Bashyal P."/>
            <person name="Kim T.-S."/>
            <person name="Lee W.-H."/>
            <person name="Kawkins C."/>
            <person name="Kim C.-K."/>
            <person name="Kim J.S."/>
            <person name="Ahn B.O."/>
            <person name="Rhee S.Y."/>
            <person name="Sohng J.K."/>
        </authorList>
    </citation>
    <scope>NUCLEOTIDE SEQUENCE</scope>
    <source>
        <tissue evidence="1">Leaf</tissue>
    </source>
</reference>
<dbReference type="PANTHER" id="PTHR33116:SF78">
    <property type="entry name" value="OS12G0587133 PROTEIN"/>
    <property type="match status" value="1"/>
</dbReference>
<evidence type="ECO:0000313" key="2">
    <source>
        <dbReference type="Proteomes" id="UP000634136"/>
    </source>
</evidence>
<sequence length="213" mass="24395">MTRIISPFQNGFVKGRLISDSVFLASEVMSFIHKARKTKTAWSAKEIVRTRFARRSPMISHLMYADDTILFFKADNINCRAVKYAPSIYSNLAGQHLNKHKSFLVFSPYTSSYVKRQIASKLGVPISSRIGRCLGTMIDNTRNSPQNYHSMMEKVNNKLAGWKAKTLSQAGHLTLIKAVWQPLNMYNMSSDFIPKKYCNKMDAICTNFFWGFR</sequence>
<dbReference type="AlphaFoldDB" id="A0A834T4B4"/>
<comment type="caution">
    <text evidence="1">The sequence shown here is derived from an EMBL/GenBank/DDBJ whole genome shotgun (WGS) entry which is preliminary data.</text>
</comment>
<keyword evidence="1" id="KW-0695">RNA-directed DNA polymerase</keyword>
<protein>
    <submittedName>
        <fullName evidence="1">Reverse transcriptase</fullName>
    </submittedName>
</protein>
<dbReference type="PANTHER" id="PTHR33116">
    <property type="entry name" value="REVERSE TRANSCRIPTASE ZINC-BINDING DOMAIN-CONTAINING PROTEIN-RELATED-RELATED"/>
    <property type="match status" value="1"/>
</dbReference>
<keyword evidence="1" id="KW-0808">Transferase</keyword>
<dbReference type="GO" id="GO:0003964">
    <property type="term" value="F:RNA-directed DNA polymerase activity"/>
    <property type="evidence" value="ECO:0007669"/>
    <property type="project" value="UniProtKB-KW"/>
</dbReference>
<dbReference type="EMBL" id="JAAIUW010000009">
    <property type="protein sequence ID" value="KAF7815320.1"/>
    <property type="molecule type" value="Genomic_DNA"/>
</dbReference>
<name>A0A834T4B4_9FABA</name>
<dbReference type="OrthoDB" id="1436548at2759"/>
<gene>
    <name evidence="1" type="ORF">G2W53_029289</name>
</gene>
<organism evidence="1 2">
    <name type="scientific">Senna tora</name>
    <dbReference type="NCBI Taxonomy" id="362788"/>
    <lineage>
        <taxon>Eukaryota</taxon>
        <taxon>Viridiplantae</taxon>
        <taxon>Streptophyta</taxon>
        <taxon>Embryophyta</taxon>
        <taxon>Tracheophyta</taxon>
        <taxon>Spermatophyta</taxon>
        <taxon>Magnoliopsida</taxon>
        <taxon>eudicotyledons</taxon>
        <taxon>Gunneridae</taxon>
        <taxon>Pentapetalae</taxon>
        <taxon>rosids</taxon>
        <taxon>fabids</taxon>
        <taxon>Fabales</taxon>
        <taxon>Fabaceae</taxon>
        <taxon>Caesalpinioideae</taxon>
        <taxon>Cassia clade</taxon>
        <taxon>Senna</taxon>
    </lineage>
</organism>
<accession>A0A834T4B4</accession>
<evidence type="ECO:0000313" key="1">
    <source>
        <dbReference type="EMBL" id="KAF7815320.1"/>
    </source>
</evidence>
<proteinExistence type="predicted"/>
<keyword evidence="2" id="KW-1185">Reference proteome</keyword>